<evidence type="ECO:0000256" key="4">
    <source>
        <dbReference type="PROSITE-ProRule" id="PRU01161"/>
    </source>
</evidence>
<evidence type="ECO:0000256" key="2">
    <source>
        <dbReference type="ARBA" id="ARBA00022963"/>
    </source>
</evidence>
<keyword evidence="2 4" id="KW-0442">Lipid degradation</keyword>
<evidence type="ECO:0000313" key="7">
    <source>
        <dbReference type="Proteomes" id="UP000287798"/>
    </source>
</evidence>
<accession>A0A426QED0</accession>
<name>A0A426QED0_9GAMM</name>
<sequence>MSGHRPRIGLALGGGAARGWAHIGVIQYLKDEGIDVDVICGTSIGAIVGGAEAAGQLDTLREWLEQLTWQDIIRYLDVTFTGGLLQGTKLMDFFRDRLRDAEIDRLDRPFAAVATELANGQEVWLKSGSLMDAMRASIALPGLFTPVEREGRWLVDGGLVNPVPVSLCRALGAERIIAVDLNSDILSRRTYHPPEVLPTEDDESAQKAWAQLFKQGDWQGMFQTLFHKPMEQWKGYFQQAENAPPSLVDVLAQSVYIMQVRITRARMAGDPPDVLLTPRLSQIRLLEFHRATEAIEEGYDVAKRAGDQIKRLVE</sequence>
<dbReference type="InterPro" id="IPR002641">
    <property type="entry name" value="PNPLA_dom"/>
</dbReference>
<evidence type="ECO:0000313" key="6">
    <source>
        <dbReference type="EMBL" id="RRQ20093.1"/>
    </source>
</evidence>
<evidence type="ECO:0000259" key="5">
    <source>
        <dbReference type="PROSITE" id="PS51635"/>
    </source>
</evidence>
<keyword evidence="7" id="KW-1185">Reference proteome</keyword>
<evidence type="ECO:0000256" key="1">
    <source>
        <dbReference type="ARBA" id="ARBA00022801"/>
    </source>
</evidence>
<dbReference type="GO" id="GO:0016042">
    <property type="term" value="P:lipid catabolic process"/>
    <property type="evidence" value="ECO:0007669"/>
    <property type="project" value="UniProtKB-UniRule"/>
</dbReference>
<feature type="active site" description="Nucleophile" evidence="4">
    <location>
        <position position="43"/>
    </location>
</feature>
<protein>
    <submittedName>
        <fullName evidence="6">Patatin-like phospholipase RssA</fullName>
    </submittedName>
</protein>
<dbReference type="Gene3D" id="3.40.1090.10">
    <property type="entry name" value="Cytosolic phospholipase A2 catalytic domain"/>
    <property type="match status" value="2"/>
</dbReference>
<dbReference type="InterPro" id="IPR050301">
    <property type="entry name" value="NTE"/>
</dbReference>
<dbReference type="Proteomes" id="UP000287798">
    <property type="component" value="Unassembled WGS sequence"/>
</dbReference>
<gene>
    <name evidence="6" type="primary">rssA</name>
    <name evidence="6" type="ORF">D6C00_15185</name>
</gene>
<dbReference type="Pfam" id="PF01734">
    <property type="entry name" value="Patatin"/>
    <property type="match status" value="1"/>
</dbReference>
<feature type="active site" description="Proton acceptor" evidence="4">
    <location>
        <position position="156"/>
    </location>
</feature>
<comment type="caution">
    <text evidence="4">Lacks conserved residue(s) required for the propagation of feature annotation.</text>
</comment>
<feature type="domain" description="PNPLA" evidence="5">
    <location>
        <begin position="10"/>
        <end position="169"/>
    </location>
</feature>
<dbReference type="PANTHER" id="PTHR14226">
    <property type="entry name" value="NEUROPATHY TARGET ESTERASE/SWISS CHEESE D.MELANOGASTER"/>
    <property type="match status" value="1"/>
</dbReference>
<comment type="caution">
    <text evidence="6">The sequence shown here is derived from an EMBL/GenBank/DDBJ whole genome shotgun (WGS) entry which is preliminary data.</text>
</comment>
<dbReference type="PROSITE" id="PS51635">
    <property type="entry name" value="PNPLA"/>
    <property type="match status" value="1"/>
</dbReference>
<keyword evidence="1 4" id="KW-0378">Hydrolase</keyword>
<dbReference type="NCBIfam" id="NF007623">
    <property type="entry name" value="PRK10279.1"/>
    <property type="match status" value="1"/>
</dbReference>
<organism evidence="6 7">
    <name type="scientific">Thiohalobacter thiocyanaticus</name>
    <dbReference type="NCBI Taxonomy" id="585455"/>
    <lineage>
        <taxon>Bacteria</taxon>
        <taxon>Pseudomonadati</taxon>
        <taxon>Pseudomonadota</taxon>
        <taxon>Gammaproteobacteria</taxon>
        <taxon>Thiohalobacterales</taxon>
        <taxon>Thiohalobacteraceae</taxon>
        <taxon>Thiohalobacter</taxon>
    </lineage>
</organism>
<proteinExistence type="predicted"/>
<dbReference type="PANTHER" id="PTHR14226:SF76">
    <property type="entry name" value="NTE FAMILY PROTEIN RSSA"/>
    <property type="match status" value="1"/>
</dbReference>
<feature type="short sequence motif" description="GXSXG" evidence="4">
    <location>
        <begin position="41"/>
        <end position="45"/>
    </location>
</feature>
<dbReference type="OrthoDB" id="5290098at2"/>
<dbReference type="EMBL" id="QZMU01000002">
    <property type="protein sequence ID" value="RRQ20093.1"/>
    <property type="molecule type" value="Genomic_DNA"/>
</dbReference>
<dbReference type="GO" id="GO:0016787">
    <property type="term" value="F:hydrolase activity"/>
    <property type="evidence" value="ECO:0007669"/>
    <property type="project" value="UniProtKB-UniRule"/>
</dbReference>
<keyword evidence="3 4" id="KW-0443">Lipid metabolism</keyword>
<evidence type="ECO:0000256" key="3">
    <source>
        <dbReference type="ARBA" id="ARBA00023098"/>
    </source>
</evidence>
<dbReference type="RefSeq" id="WP_125182659.1">
    <property type="nucleotide sequence ID" value="NZ_QZMU01000002.1"/>
</dbReference>
<dbReference type="AlphaFoldDB" id="A0A426QED0"/>
<dbReference type="InterPro" id="IPR016035">
    <property type="entry name" value="Acyl_Trfase/lysoPLipase"/>
</dbReference>
<dbReference type="SUPFAM" id="SSF52151">
    <property type="entry name" value="FabD/lysophospholipase-like"/>
    <property type="match status" value="1"/>
</dbReference>
<reference evidence="6 7" key="1">
    <citation type="journal article" date="2010" name="Int. J. Syst. Evol. Microbiol.">
        <title>Thiohalobacter thiocyanaticus gen. nov., sp. nov., a moderately halophilic, sulfur-oxidizing gammaproteobacterium from hypersaline lakes, that utilizes thiocyanate.</title>
        <authorList>
            <person name="Sorokin D.Y."/>
            <person name="Kovaleva O.L."/>
            <person name="Tourova T.P."/>
            <person name="Muyzer G."/>
        </authorList>
    </citation>
    <scope>NUCLEOTIDE SEQUENCE [LARGE SCALE GENOMIC DNA]</scope>
    <source>
        <strain evidence="6 7">Hrh1</strain>
    </source>
</reference>
<feature type="short sequence motif" description="DGA/G" evidence="4">
    <location>
        <begin position="156"/>
        <end position="158"/>
    </location>
</feature>